<evidence type="ECO:0000313" key="5">
    <source>
        <dbReference type="Proteomes" id="UP000002051"/>
    </source>
</evidence>
<keyword evidence="1" id="KW-0472">Membrane</keyword>
<accession>G7KRE4</accession>
<dbReference type="Proteomes" id="UP000265566">
    <property type="component" value="Chromosome 7"/>
</dbReference>
<reference evidence="2 5" key="2">
    <citation type="journal article" date="2014" name="BMC Genomics">
        <title>An improved genome release (version Mt4.0) for the model legume Medicago truncatula.</title>
        <authorList>
            <person name="Tang H."/>
            <person name="Krishnakumar V."/>
            <person name="Bidwell S."/>
            <person name="Rosen B."/>
            <person name="Chan A."/>
            <person name="Zhou S."/>
            <person name="Gentzbittel L."/>
            <person name="Childs K.L."/>
            <person name="Yandell M."/>
            <person name="Gundlach H."/>
            <person name="Mayer K.F."/>
            <person name="Schwartz D.C."/>
            <person name="Town C.D."/>
        </authorList>
    </citation>
    <scope>GENOME REANNOTATION</scope>
    <source>
        <strain evidence="4 5">cv. Jemalong A17</strain>
    </source>
</reference>
<keyword evidence="1" id="KW-0812">Transmembrane</keyword>
<dbReference type="HOGENOM" id="CLU_020188_0_5_1"/>
<feature type="transmembrane region" description="Helical" evidence="1">
    <location>
        <begin position="570"/>
        <end position="591"/>
    </location>
</feature>
<reference evidence="2 5" key="1">
    <citation type="journal article" date="2011" name="Nature">
        <title>The Medicago genome provides insight into the evolution of rhizobial symbioses.</title>
        <authorList>
            <person name="Young N.D."/>
            <person name="Debelle F."/>
            <person name="Oldroyd G.E."/>
            <person name="Geurts R."/>
            <person name="Cannon S.B."/>
            <person name="Udvardi M.K."/>
            <person name="Benedito V.A."/>
            <person name="Mayer K.F."/>
            <person name="Gouzy J."/>
            <person name="Schoof H."/>
            <person name="Van de Peer Y."/>
            <person name="Proost S."/>
            <person name="Cook D.R."/>
            <person name="Meyers B.C."/>
            <person name="Spannagl M."/>
            <person name="Cheung F."/>
            <person name="De Mita S."/>
            <person name="Krishnakumar V."/>
            <person name="Gundlach H."/>
            <person name="Zhou S."/>
            <person name="Mudge J."/>
            <person name="Bharti A.K."/>
            <person name="Murray J.D."/>
            <person name="Naoumkina M.A."/>
            <person name="Rosen B."/>
            <person name="Silverstein K.A."/>
            <person name="Tang H."/>
            <person name="Rombauts S."/>
            <person name="Zhao P.X."/>
            <person name="Zhou P."/>
            <person name="Barbe V."/>
            <person name="Bardou P."/>
            <person name="Bechner M."/>
            <person name="Bellec A."/>
            <person name="Berger A."/>
            <person name="Berges H."/>
            <person name="Bidwell S."/>
            <person name="Bisseling T."/>
            <person name="Choisne N."/>
            <person name="Couloux A."/>
            <person name="Denny R."/>
            <person name="Deshpande S."/>
            <person name="Dai X."/>
            <person name="Doyle J.J."/>
            <person name="Dudez A.M."/>
            <person name="Farmer A.D."/>
            <person name="Fouteau S."/>
            <person name="Franken C."/>
            <person name="Gibelin C."/>
            <person name="Gish J."/>
            <person name="Goldstein S."/>
            <person name="Gonzalez A.J."/>
            <person name="Green P.J."/>
            <person name="Hallab A."/>
            <person name="Hartog M."/>
            <person name="Hua A."/>
            <person name="Humphray S.J."/>
            <person name="Jeong D.H."/>
            <person name="Jing Y."/>
            <person name="Jocker A."/>
            <person name="Kenton S.M."/>
            <person name="Kim D.J."/>
            <person name="Klee K."/>
            <person name="Lai H."/>
            <person name="Lang C."/>
            <person name="Lin S."/>
            <person name="Macmil S.L."/>
            <person name="Magdelenat G."/>
            <person name="Matthews L."/>
            <person name="McCorrison J."/>
            <person name="Monaghan E.L."/>
            <person name="Mun J.H."/>
            <person name="Najar F.Z."/>
            <person name="Nicholson C."/>
            <person name="Noirot C."/>
            <person name="O'Bleness M."/>
            <person name="Paule C.R."/>
            <person name="Poulain J."/>
            <person name="Prion F."/>
            <person name="Qin B."/>
            <person name="Qu C."/>
            <person name="Retzel E.F."/>
            <person name="Riddle C."/>
            <person name="Sallet E."/>
            <person name="Samain S."/>
            <person name="Samson N."/>
            <person name="Sanders I."/>
            <person name="Saurat O."/>
            <person name="Scarpelli C."/>
            <person name="Schiex T."/>
            <person name="Segurens B."/>
            <person name="Severin A.J."/>
            <person name="Sherrier D.J."/>
            <person name="Shi R."/>
            <person name="Sims S."/>
            <person name="Singer S.R."/>
            <person name="Sinharoy S."/>
            <person name="Sterck L."/>
            <person name="Viollet A."/>
            <person name="Wang B.B."/>
            <person name="Wang K."/>
            <person name="Wang M."/>
            <person name="Wang X."/>
            <person name="Warfsmann J."/>
            <person name="Weissenbach J."/>
            <person name="White D.D."/>
            <person name="White J.D."/>
            <person name="Wiley G.B."/>
            <person name="Wincker P."/>
            <person name="Xing Y."/>
            <person name="Yang L."/>
            <person name="Yao Z."/>
            <person name="Ying F."/>
            <person name="Zhai J."/>
            <person name="Zhou L."/>
            <person name="Zuber A."/>
            <person name="Denarie J."/>
            <person name="Dixon R.A."/>
            <person name="May G.D."/>
            <person name="Schwartz D.C."/>
            <person name="Rogers J."/>
            <person name="Quetier F."/>
            <person name="Town C.D."/>
            <person name="Roe B.A."/>
        </authorList>
    </citation>
    <scope>NUCLEOTIDE SEQUENCE [LARGE SCALE GENOMIC DNA]</scope>
    <source>
        <strain evidence="2">A17</strain>
        <strain evidence="4 5">cv. Jemalong A17</strain>
    </source>
</reference>
<dbReference type="Gramene" id="rna40913">
    <property type="protein sequence ID" value="RHN46429.1"/>
    <property type="gene ID" value="gene40913"/>
</dbReference>
<protein>
    <submittedName>
        <fullName evidence="2">DUF247 domain protein</fullName>
    </submittedName>
</protein>
<reference evidence="4" key="3">
    <citation type="submission" date="2015-04" db="UniProtKB">
        <authorList>
            <consortium name="EnsemblPlants"/>
        </authorList>
    </citation>
    <scope>IDENTIFICATION</scope>
    <source>
        <strain evidence="4">cv. Jemalong A17</strain>
    </source>
</reference>
<dbReference type="EnsemblPlants" id="AES79486">
    <property type="protein sequence ID" value="AES79486"/>
    <property type="gene ID" value="MTR_7g067990"/>
</dbReference>
<dbReference type="PANTHER" id="PTHR31170">
    <property type="entry name" value="BNAC04G53230D PROTEIN"/>
    <property type="match status" value="1"/>
</dbReference>
<dbReference type="PaxDb" id="3880-AES79486"/>
<keyword evidence="1" id="KW-1133">Transmembrane helix</keyword>
<evidence type="ECO:0000313" key="2">
    <source>
        <dbReference type="EMBL" id="AES79486.2"/>
    </source>
</evidence>
<organism evidence="2 5">
    <name type="scientific">Medicago truncatula</name>
    <name type="common">Barrel medic</name>
    <name type="synonym">Medicago tribuloides</name>
    <dbReference type="NCBI Taxonomy" id="3880"/>
    <lineage>
        <taxon>Eukaryota</taxon>
        <taxon>Viridiplantae</taxon>
        <taxon>Streptophyta</taxon>
        <taxon>Embryophyta</taxon>
        <taxon>Tracheophyta</taxon>
        <taxon>Spermatophyta</taxon>
        <taxon>Magnoliopsida</taxon>
        <taxon>eudicotyledons</taxon>
        <taxon>Gunneridae</taxon>
        <taxon>Pentapetalae</taxon>
        <taxon>rosids</taxon>
        <taxon>fabids</taxon>
        <taxon>Fabales</taxon>
        <taxon>Fabaceae</taxon>
        <taxon>Papilionoideae</taxon>
        <taxon>50 kb inversion clade</taxon>
        <taxon>NPAAA clade</taxon>
        <taxon>Hologalegina</taxon>
        <taxon>IRL clade</taxon>
        <taxon>Trifolieae</taxon>
        <taxon>Medicago</taxon>
    </lineage>
</organism>
<dbReference type="EMBL" id="PSQE01000007">
    <property type="protein sequence ID" value="RHN46429.1"/>
    <property type="molecule type" value="Genomic_DNA"/>
</dbReference>
<reference evidence="3" key="5">
    <citation type="journal article" date="2018" name="Nat. Plants">
        <title>Whole-genome landscape of Medicago truncatula symbiotic genes.</title>
        <authorList>
            <person name="Pecrix Y."/>
            <person name="Gamas P."/>
            <person name="Carrere S."/>
        </authorList>
    </citation>
    <scope>NUCLEOTIDE SEQUENCE</scope>
    <source>
        <tissue evidence="3">Leaves</tissue>
    </source>
</reference>
<evidence type="ECO:0000313" key="6">
    <source>
        <dbReference type="Proteomes" id="UP000265566"/>
    </source>
</evidence>
<accession>A0A0C3W786</accession>
<dbReference type="PANTHER" id="PTHR31170:SF20">
    <property type="entry name" value="DUF247 DOMAIN PROTEIN"/>
    <property type="match status" value="1"/>
</dbReference>
<evidence type="ECO:0000313" key="3">
    <source>
        <dbReference type="EMBL" id="RHN46429.1"/>
    </source>
</evidence>
<dbReference type="AlphaFoldDB" id="G7KRE4"/>
<feature type="transmembrane region" description="Helical" evidence="1">
    <location>
        <begin position="539"/>
        <end position="558"/>
    </location>
</feature>
<gene>
    <name evidence="2" type="ordered locus">MTR_7g067990</name>
    <name evidence="3" type="ORF">MtrunA17_Chr7g0242101</name>
</gene>
<dbReference type="EMBL" id="CM001223">
    <property type="protein sequence ID" value="AES79486.2"/>
    <property type="molecule type" value="Genomic_DNA"/>
</dbReference>
<dbReference type="Proteomes" id="UP000002051">
    <property type="component" value="Unassembled WGS sequence"/>
</dbReference>
<name>G7KRE4_MEDTR</name>
<sequence>MMKGWSNSLQTLLQTVDHDYIQSCSIPVVPKELKNSSNEEAYMPRLVSIGPRFRGSREDLLLMEKVKLRSMLSLLHRAGKSGDFETYLDKCSRAIWDLDKQVRSSYAFDVKVDKIELADIMLVDGCFLLELVITKGYDSELPSHMIPPGPFPDVLPSYLNPPVPTPEVLKDEDDLSDLFSHMMPPGPFPDVLPSRLIPPGPAPEVLKDEDVFSGLFSHMMPPGPFPEVLPSRLFPPGPAPEVLKDEDVLSDLLLLENQIPILVLYKLSQILFPDVFDPKDWKKGATKINNIFISILGYSLSEVPIFTAAPHILDSVHFSVNNKMKSERESDAVGNHVVSIIDTTQYPKLKLKRSASRLQAAGVTFIKLAEETGSGMSCFSFLRNCFGGILVKLGNMFVKINKQVDAPAEEVKGLEFYFEFKKGKLEIAQLHITKTTKAKWLNFIALEHHKNNWKRYNISGEQISKSCLSWTFTSSALIFDGLICSAADAKLLKEKNIIVDHLKMSNEELKEFFLNMTFGLDSVGVDSNHVKMVDNLNNYSQAFFFVRILKIFWILFKYRVEWFFDFFETYYNFVAAMLAILTAVQTVYAVMTYHLPK</sequence>
<dbReference type="InterPro" id="IPR004158">
    <property type="entry name" value="DUF247_pln"/>
</dbReference>
<keyword evidence="5" id="KW-1185">Reference proteome</keyword>
<dbReference type="Pfam" id="PF03140">
    <property type="entry name" value="DUF247"/>
    <property type="match status" value="1"/>
</dbReference>
<evidence type="ECO:0000256" key="1">
    <source>
        <dbReference type="SAM" id="Phobius"/>
    </source>
</evidence>
<proteinExistence type="predicted"/>
<evidence type="ECO:0000313" key="4">
    <source>
        <dbReference type="EnsemblPlants" id="AES79486"/>
    </source>
</evidence>
<reference evidence="6" key="4">
    <citation type="journal article" date="2018" name="Nat. Plants">
        <title>Whole-genome landscape of Medicago truncatula symbiotic genes.</title>
        <authorList>
            <person name="Pecrix Y."/>
            <person name="Staton S.E."/>
            <person name="Sallet E."/>
            <person name="Lelandais-Briere C."/>
            <person name="Moreau S."/>
            <person name="Carrere S."/>
            <person name="Blein T."/>
            <person name="Jardinaud M.F."/>
            <person name="Latrasse D."/>
            <person name="Zouine M."/>
            <person name="Zahm M."/>
            <person name="Kreplak J."/>
            <person name="Mayjonade B."/>
            <person name="Satge C."/>
            <person name="Perez M."/>
            <person name="Cauet S."/>
            <person name="Marande W."/>
            <person name="Chantry-Darmon C."/>
            <person name="Lopez-Roques C."/>
            <person name="Bouchez O."/>
            <person name="Berard A."/>
            <person name="Debelle F."/>
            <person name="Munos S."/>
            <person name="Bendahmane A."/>
            <person name="Berges H."/>
            <person name="Niebel A."/>
            <person name="Buitink J."/>
            <person name="Frugier F."/>
            <person name="Benhamed M."/>
            <person name="Crespi M."/>
            <person name="Gouzy J."/>
            <person name="Gamas P."/>
        </authorList>
    </citation>
    <scope>NUCLEOTIDE SEQUENCE [LARGE SCALE GENOMIC DNA]</scope>
    <source>
        <strain evidence="6">cv. Jemalong A17</strain>
    </source>
</reference>